<dbReference type="AlphaFoldDB" id="A0A822XKK6"/>
<reference evidence="1 2" key="1">
    <citation type="journal article" date="2020" name="Mol. Biol. Evol.">
        <title>Distinct Expression and Methylation Patterns for Genes with Different Fates following a Single Whole-Genome Duplication in Flowering Plants.</title>
        <authorList>
            <person name="Shi T."/>
            <person name="Rahmani R.S."/>
            <person name="Gugger P.F."/>
            <person name="Wang M."/>
            <person name="Li H."/>
            <person name="Zhang Y."/>
            <person name="Li Z."/>
            <person name="Wang Q."/>
            <person name="Van de Peer Y."/>
            <person name="Marchal K."/>
            <person name="Chen J."/>
        </authorList>
    </citation>
    <scope>NUCLEOTIDE SEQUENCE [LARGE SCALE GENOMIC DNA]</scope>
    <source>
        <tissue evidence="1">Leaf</tissue>
    </source>
</reference>
<comment type="caution">
    <text evidence="1">The sequence shown here is derived from an EMBL/GenBank/DDBJ whole genome shotgun (WGS) entry which is preliminary data.</text>
</comment>
<organism evidence="1 2">
    <name type="scientific">Nelumbo nucifera</name>
    <name type="common">Sacred lotus</name>
    <dbReference type="NCBI Taxonomy" id="4432"/>
    <lineage>
        <taxon>Eukaryota</taxon>
        <taxon>Viridiplantae</taxon>
        <taxon>Streptophyta</taxon>
        <taxon>Embryophyta</taxon>
        <taxon>Tracheophyta</taxon>
        <taxon>Spermatophyta</taxon>
        <taxon>Magnoliopsida</taxon>
        <taxon>Proteales</taxon>
        <taxon>Nelumbonaceae</taxon>
        <taxon>Nelumbo</taxon>
    </lineage>
</organism>
<keyword evidence="2" id="KW-1185">Reference proteome</keyword>
<accession>A0A822XKK6</accession>
<evidence type="ECO:0000313" key="1">
    <source>
        <dbReference type="EMBL" id="DAD19619.1"/>
    </source>
</evidence>
<protein>
    <submittedName>
        <fullName evidence="1">Uncharacterized protein</fullName>
    </submittedName>
</protein>
<proteinExistence type="predicted"/>
<evidence type="ECO:0000313" key="2">
    <source>
        <dbReference type="Proteomes" id="UP000607653"/>
    </source>
</evidence>
<dbReference type="Proteomes" id="UP000607653">
    <property type="component" value="Unassembled WGS sequence"/>
</dbReference>
<sequence length="23" mass="2445">MAASHRWLDVAAGSILAGDVKFE</sequence>
<dbReference type="EMBL" id="DUZY01000001">
    <property type="protein sequence ID" value="DAD19619.1"/>
    <property type="molecule type" value="Genomic_DNA"/>
</dbReference>
<gene>
    <name evidence="1" type="ORF">HUJ06_021082</name>
</gene>
<name>A0A822XKK6_NELNU</name>